<evidence type="ECO:0000259" key="1">
    <source>
        <dbReference type="Pfam" id="PF10105"/>
    </source>
</evidence>
<comment type="caution">
    <text evidence="2">The sequence shown here is derived from an EMBL/GenBank/DDBJ whole genome shotgun (WGS) entry which is preliminary data.</text>
</comment>
<dbReference type="AlphaFoldDB" id="A0A7X2NG13"/>
<dbReference type="NCBIfam" id="TIGR03936">
    <property type="entry name" value="sam_1_link_chp"/>
    <property type="match status" value="1"/>
</dbReference>
<proteinExistence type="predicted"/>
<feature type="domain" description="DUF2344" evidence="1">
    <location>
        <begin position="15"/>
        <end position="201"/>
    </location>
</feature>
<dbReference type="Pfam" id="PF10105">
    <property type="entry name" value="DUF2344"/>
    <property type="match status" value="1"/>
</dbReference>
<evidence type="ECO:0000313" key="3">
    <source>
        <dbReference type="Proteomes" id="UP000461754"/>
    </source>
</evidence>
<protein>
    <submittedName>
        <fullName evidence="2">DUF2344 domain-containing protein</fullName>
    </submittedName>
</protein>
<name>A0A7X2NG13_9FIRM</name>
<evidence type="ECO:0000313" key="2">
    <source>
        <dbReference type="EMBL" id="MSS19937.1"/>
    </source>
</evidence>
<reference evidence="2 3" key="1">
    <citation type="submission" date="2019-08" db="EMBL/GenBank/DDBJ databases">
        <title>In-depth cultivation of the pig gut microbiome towards novel bacterial diversity and tailored functional studies.</title>
        <authorList>
            <person name="Wylensek D."/>
            <person name="Hitch T.C.A."/>
            <person name="Clavel T."/>
        </authorList>
    </citation>
    <scope>NUCLEOTIDE SEQUENCE [LARGE SCALE GENOMIC DNA]</scope>
    <source>
        <strain evidence="2 3">RF-744-FAT-4</strain>
    </source>
</reference>
<keyword evidence="3" id="KW-1185">Reference proteome</keyword>
<organism evidence="2 3">
    <name type="scientific">Pseudoramibacter porci</name>
    <dbReference type="NCBI Taxonomy" id="2606631"/>
    <lineage>
        <taxon>Bacteria</taxon>
        <taxon>Bacillati</taxon>
        <taxon>Bacillota</taxon>
        <taxon>Clostridia</taxon>
        <taxon>Eubacteriales</taxon>
        <taxon>Eubacteriaceae</taxon>
        <taxon>Pseudoramibacter</taxon>
    </lineage>
</organism>
<dbReference type="Proteomes" id="UP000461754">
    <property type="component" value="Unassembled WGS sequence"/>
</dbReference>
<gene>
    <name evidence="2" type="ORF">FYJ52_05945</name>
</gene>
<accession>A0A7X2NG13</accession>
<dbReference type="EMBL" id="VUMO01000006">
    <property type="protein sequence ID" value="MSS19937.1"/>
    <property type="molecule type" value="Genomic_DNA"/>
</dbReference>
<sequence length="233" mass="26822">MEMPLMSDQIPIITMRFKFERTSSLRFLSHLDQQATFQRAFRRAEIPVAYSNGFHAHPKLAFALALSVGMTSSSEYADLRLTKKMNSEAFISAVNESLPNGLNILDAKLVSGKIGSLSASIKRSMYRIKILDRKPDKQLMADIQNFLNQNEILVEKRNKRGKLQSIDARPFIEQFSISQKDHNSLQFSLCLNYQNQKTIKPTIVLKSFETFAHREFGDDLLWQIHRENLQLNI</sequence>
<dbReference type="InterPro" id="IPR018768">
    <property type="entry name" value="DUF2344"/>
</dbReference>